<gene>
    <name evidence="2" type="ORF">H5V44_06970</name>
</gene>
<comment type="caution">
    <text evidence="2">The sequence shown here is derived from an EMBL/GenBank/DDBJ whole genome shotgun (WGS) entry which is preliminary data.</text>
</comment>
<feature type="transmembrane region" description="Helical" evidence="1">
    <location>
        <begin position="182"/>
        <end position="202"/>
    </location>
</feature>
<feature type="transmembrane region" description="Helical" evidence="1">
    <location>
        <begin position="44"/>
        <end position="67"/>
    </location>
</feature>
<dbReference type="RefSeq" id="WP_185192385.1">
    <property type="nucleotide sequence ID" value="NZ_JACKXD010000002.1"/>
</dbReference>
<sequence length="239" mass="23772">MSVTLLGTVATAGVLGVTHAVEPDHVAGITSLTGRYGDARLSAFVGACFSAGHVALVVCWLGIGYLLPGRTGVPPVFDTVGTVGVAAILGVLGAALATGGLRQVVYAHDHEGARRRHTHVRLPFLGDDGDDAHATDHTTTGFLKTGVVGALFTLSPPLSMIVFASTLLAAGPELVAVAVGTYAVAITGTMSALGAGAGAVFARTAELDVQVHGATQALAGALVVGLAVTVATGVFPVFG</sequence>
<keyword evidence="1" id="KW-1133">Transmembrane helix</keyword>
<name>A0A7J9SIT5_9EURY</name>
<proteinExistence type="predicted"/>
<feature type="transmembrane region" description="Helical" evidence="1">
    <location>
        <begin position="214"/>
        <end position="238"/>
    </location>
</feature>
<evidence type="ECO:0000313" key="2">
    <source>
        <dbReference type="EMBL" id="MBB6646029.1"/>
    </source>
</evidence>
<feature type="transmembrane region" description="Helical" evidence="1">
    <location>
        <begin position="79"/>
        <end position="101"/>
    </location>
</feature>
<protein>
    <recommendedName>
        <fullName evidence="4">Nickel/cobalt efflux system</fullName>
    </recommendedName>
</protein>
<keyword evidence="1" id="KW-0812">Transmembrane</keyword>
<feature type="transmembrane region" description="Helical" evidence="1">
    <location>
        <begin position="147"/>
        <end position="170"/>
    </location>
</feature>
<dbReference type="Proteomes" id="UP000546257">
    <property type="component" value="Unassembled WGS sequence"/>
</dbReference>
<keyword evidence="3" id="KW-1185">Reference proteome</keyword>
<dbReference type="EMBL" id="JACKXD010000002">
    <property type="protein sequence ID" value="MBB6646029.1"/>
    <property type="molecule type" value="Genomic_DNA"/>
</dbReference>
<evidence type="ECO:0000256" key="1">
    <source>
        <dbReference type="SAM" id="Phobius"/>
    </source>
</evidence>
<organism evidence="2 3">
    <name type="scientific">Halobellus ruber</name>
    <dbReference type="NCBI Taxonomy" id="2761102"/>
    <lineage>
        <taxon>Archaea</taxon>
        <taxon>Methanobacteriati</taxon>
        <taxon>Methanobacteriota</taxon>
        <taxon>Stenosarchaea group</taxon>
        <taxon>Halobacteria</taxon>
        <taxon>Halobacteriales</taxon>
        <taxon>Haloferacaceae</taxon>
        <taxon>Halobellus</taxon>
    </lineage>
</organism>
<evidence type="ECO:0008006" key="4">
    <source>
        <dbReference type="Google" id="ProtNLM"/>
    </source>
</evidence>
<accession>A0A7J9SIT5</accession>
<evidence type="ECO:0000313" key="3">
    <source>
        <dbReference type="Proteomes" id="UP000546257"/>
    </source>
</evidence>
<dbReference type="AlphaFoldDB" id="A0A7J9SIT5"/>
<reference evidence="2 3" key="1">
    <citation type="submission" date="2020-08" db="EMBL/GenBank/DDBJ databases">
        <authorList>
            <person name="Seo M.-J."/>
        </authorList>
    </citation>
    <scope>NUCLEOTIDE SEQUENCE [LARGE SCALE GENOMIC DNA]</scope>
    <source>
        <strain evidence="2 3">MBLA0160</strain>
    </source>
</reference>
<keyword evidence="1" id="KW-0472">Membrane</keyword>